<feature type="compositionally biased region" description="Low complexity" evidence="1">
    <location>
        <begin position="434"/>
        <end position="443"/>
    </location>
</feature>
<evidence type="ECO:0000313" key="4">
    <source>
        <dbReference type="EMBL" id="MBC8530238.1"/>
    </source>
</evidence>
<dbReference type="PROSITE" id="PS51781">
    <property type="entry name" value="SH3B"/>
    <property type="match status" value="2"/>
</dbReference>
<dbReference type="Proteomes" id="UP000623172">
    <property type="component" value="Unassembled WGS sequence"/>
</dbReference>
<feature type="chain" id="PRO_5037302549" evidence="2">
    <location>
        <begin position="27"/>
        <end position="563"/>
    </location>
</feature>
<reference evidence="4" key="1">
    <citation type="submission" date="2020-08" db="EMBL/GenBank/DDBJ databases">
        <title>Genome public.</title>
        <authorList>
            <person name="Liu C."/>
            <person name="Sun Q."/>
        </authorList>
    </citation>
    <scope>NUCLEOTIDE SEQUENCE</scope>
    <source>
        <strain evidence="4">NSJ-53</strain>
    </source>
</reference>
<dbReference type="SMART" id="SM00287">
    <property type="entry name" value="SH3b"/>
    <property type="match status" value="2"/>
</dbReference>
<dbReference type="SUPFAM" id="SSF47090">
    <property type="entry name" value="PGBD-like"/>
    <property type="match status" value="3"/>
</dbReference>
<feature type="domain" description="SH3b" evidence="3">
    <location>
        <begin position="274"/>
        <end position="336"/>
    </location>
</feature>
<dbReference type="Gene3D" id="1.10.101.10">
    <property type="entry name" value="PGBD-like superfamily/PGBD"/>
    <property type="match status" value="3"/>
</dbReference>
<evidence type="ECO:0000259" key="3">
    <source>
        <dbReference type="PROSITE" id="PS51781"/>
    </source>
</evidence>
<dbReference type="InterPro" id="IPR002477">
    <property type="entry name" value="Peptidoglycan-bd-like"/>
</dbReference>
<feature type="region of interest" description="Disordered" evidence="1">
    <location>
        <begin position="418"/>
        <end position="446"/>
    </location>
</feature>
<dbReference type="Pfam" id="PF08239">
    <property type="entry name" value="SH3_3"/>
    <property type="match status" value="2"/>
</dbReference>
<dbReference type="PANTHER" id="PTHR21666:SF270">
    <property type="entry name" value="MUREIN HYDROLASE ACTIVATOR ENVC"/>
    <property type="match status" value="1"/>
</dbReference>
<dbReference type="AlphaFoldDB" id="A0A926HNJ9"/>
<evidence type="ECO:0000313" key="5">
    <source>
        <dbReference type="Proteomes" id="UP000623172"/>
    </source>
</evidence>
<feature type="domain" description="SH3b" evidence="3">
    <location>
        <begin position="199"/>
        <end position="262"/>
    </location>
</feature>
<dbReference type="InterPro" id="IPR011055">
    <property type="entry name" value="Dup_hybrid_motif"/>
</dbReference>
<gene>
    <name evidence="4" type="ORF">H8696_00055</name>
</gene>
<dbReference type="InterPro" id="IPR036028">
    <property type="entry name" value="SH3-like_dom_sf"/>
</dbReference>
<evidence type="ECO:0000256" key="2">
    <source>
        <dbReference type="SAM" id="SignalP"/>
    </source>
</evidence>
<accession>A0A926HNJ9</accession>
<dbReference type="Gene3D" id="2.30.30.40">
    <property type="entry name" value="SH3 Domains"/>
    <property type="match status" value="2"/>
</dbReference>
<dbReference type="InterPro" id="IPR036366">
    <property type="entry name" value="PGBDSf"/>
</dbReference>
<keyword evidence="2" id="KW-0732">Signal</keyword>
<dbReference type="RefSeq" id="WP_249314128.1">
    <property type="nucleotide sequence ID" value="NZ_JACRSR010000001.1"/>
</dbReference>
<dbReference type="InterPro" id="IPR050570">
    <property type="entry name" value="Cell_wall_metabolism_enzyme"/>
</dbReference>
<dbReference type="SUPFAM" id="SSF50044">
    <property type="entry name" value="SH3-domain"/>
    <property type="match status" value="1"/>
</dbReference>
<dbReference type="InterPro" id="IPR003646">
    <property type="entry name" value="SH3-like_bac-type"/>
</dbReference>
<proteinExistence type="predicted"/>
<comment type="caution">
    <text evidence="4">The sequence shown here is derived from an EMBL/GenBank/DDBJ whole genome shotgun (WGS) entry which is preliminary data.</text>
</comment>
<dbReference type="Gene3D" id="2.70.70.10">
    <property type="entry name" value="Glucose Permease (Domain IIA)"/>
    <property type="match status" value="1"/>
</dbReference>
<dbReference type="PANTHER" id="PTHR21666">
    <property type="entry name" value="PEPTIDASE-RELATED"/>
    <property type="match status" value="1"/>
</dbReference>
<organism evidence="4 5">
    <name type="scientific">Gehongia tenuis</name>
    <dbReference type="NCBI Taxonomy" id="2763655"/>
    <lineage>
        <taxon>Bacteria</taxon>
        <taxon>Bacillati</taxon>
        <taxon>Bacillota</taxon>
        <taxon>Clostridia</taxon>
        <taxon>Christensenellales</taxon>
        <taxon>Christensenellaceae</taxon>
        <taxon>Gehongia</taxon>
    </lineage>
</organism>
<dbReference type="CDD" id="cd12797">
    <property type="entry name" value="M23_peptidase"/>
    <property type="match status" value="1"/>
</dbReference>
<dbReference type="SUPFAM" id="SSF51261">
    <property type="entry name" value="Duplicated hybrid motif"/>
    <property type="match status" value="1"/>
</dbReference>
<dbReference type="EMBL" id="JACRSR010000001">
    <property type="protein sequence ID" value="MBC8530238.1"/>
    <property type="molecule type" value="Genomic_DNA"/>
</dbReference>
<evidence type="ECO:0000256" key="1">
    <source>
        <dbReference type="SAM" id="MobiDB-lite"/>
    </source>
</evidence>
<dbReference type="InterPro" id="IPR016047">
    <property type="entry name" value="M23ase_b-sheet_dom"/>
</dbReference>
<dbReference type="Pfam" id="PF01471">
    <property type="entry name" value="PG_binding_1"/>
    <property type="match status" value="3"/>
</dbReference>
<protein>
    <submittedName>
        <fullName evidence="4">Peptidoglycan-binding protein</fullName>
    </submittedName>
</protein>
<feature type="region of interest" description="Disordered" evidence="1">
    <location>
        <begin position="176"/>
        <end position="199"/>
    </location>
</feature>
<feature type="signal peptide" evidence="2">
    <location>
        <begin position="1"/>
        <end position="26"/>
    </location>
</feature>
<sequence length="563" mass="58015">MKRSAIAVLTAVVLGLSLMNMPRIQAAPANLSKGSSGDDVKQLQTLLKEKGYFNYSSITGYFGTITEQAVIAYQKDHGIPSTGVVASLTWASLGQSGGVSGGGGTPTETNTVLTLGTRGDQVSELQQKLKSAGYYSYSSITGYYGPITYEAVKAFQKAKGLSVDGMAGPKTLAALGMGGGSSSTPSPSPGAGGGSTTATQTAKVTATALNVRQSASTSSSVLGTVRKGQTLQVVKKASDSWYQIQYNGGVGYVHASYISLSGSTGTGGGTTTENVTGTVTASSLNVRQNASTSSAVVGGLKKGDTVTIMASSGSWYQISFNGGSAYVHKDYVKADGTPSTPETPPPSTTPGTVTNLTIGSRGDLVTQLQQKLKDLGYYTYSTITGYYGTITQDAVKRYQKAAGLSVDGIAGKNTLTQLGLVGGTDPSPSPSPSPGGEDPGTTSEYRWPASGVVTSEFGARWGKFHYGIDIANNEGTPIYASKAGVVKYAGELGDYGLAINIDHGDGTTTRYAHCSALLVKAGERVTPQTQIAKMGSTGNSTGNHVHFEVFIGSTRINPREVLP</sequence>
<dbReference type="Pfam" id="PF01551">
    <property type="entry name" value="Peptidase_M23"/>
    <property type="match status" value="1"/>
</dbReference>
<name>A0A926HNJ9_9FIRM</name>
<dbReference type="GO" id="GO:0004222">
    <property type="term" value="F:metalloendopeptidase activity"/>
    <property type="evidence" value="ECO:0007669"/>
    <property type="project" value="TreeGrafter"/>
</dbReference>
<keyword evidence="5" id="KW-1185">Reference proteome</keyword>
<dbReference type="InterPro" id="IPR036365">
    <property type="entry name" value="PGBD-like_sf"/>
</dbReference>